<dbReference type="Proteomes" id="UP000701801">
    <property type="component" value="Unassembled WGS sequence"/>
</dbReference>
<comment type="caution">
    <text evidence="2">The sequence shown here is derived from an EMBL/GenBank/DDBJ whole genome shotgun (WGS) entry which is preliminary data.</text>
</comment>
<proteinExistence type="predicted"/>
<evidence type="ECO:0000313" key="3">
    <source>
        <dbReference type="Proteomes" id="UP000701801"/>
    </source>
</evidence>
<feature type="domain" description="2EXR" evidence="1">
    <location>
        <begin position="2"/>
        <end position="105"/>
    </location>
</feature>
<protein>
    <recommendedName>
        <fullName evidence="1">2EXR domain-containing protein</fullName>
    </recommendedName>
</protein>
<evidence type="ECO:0000313" key="2">
    <source>
        <dbReference type="EMBL" id="CAG8973700.1"/>
    </source>
</evidence>
<dbReference type="Pfam" id="PF20150">
    <property type="entry name" value="2EXR"/>
    <property type="match status" value="1"/>
</dbReference>
<gene>
    <name evidence="2" type="ORF">HYALB_00006971</name>
</gene>
<dbReference type="OrthoDB" id="10321760at2759"/>
<keyword evidence="3" id="KW-1185">Reference proteome</keyword>
<dbReference type="EMBL" id="CAJVRM010000078">
    <property type="protein sequence ID" value="CAG8973700.1"/>
    <property type="molecule type" value="Genomic_DNA"/>
</dbReference>
<name>A0A9N9LE64_9HELO</name>
<dbReference type="AlphaFoldDB" id="A0A9N9LE64"/>
<organism evidence="2 3">
    <name type="scientific">Hymenoscyphus albidus</name>
    <dbReference type="NCBI Taxonomy" id="595503"/>
    <lineage>
        <taxon>Eukaryota</taxon>
        <taxon>Fungi</taxon>
        <taxon>Dikarya</taxon>
        <taxon>Ascomycota</taxon>
        <taxon>Pezizomycotina</taxon>
        <taxon>Leotiomycetes</taxon>
        <taxon>Helotiales</taxon>
        <taxon>Helotiaceae</taxon>
        <taxon>Hymenoscyphus</taxon>
    </lineage>
</organism>
<accession>A0A9N9LE64</accession>
<evidence type="ECO:0000259" key="1">
    <source>
        <dbReference type="Pfam" id="PF20150"/>
    </source>
</evidence>
<sequence>MKLPVELRTQIWKYFMTPSRIILHRRDQGCGLSRMYPEKQTTWEWFVVDDEKEIAGYKVSLLCREICREAAMIISPDSTLISYTRAKHPRFHRNGFFFSFAKDILFTACIEQPVADIERSFFSKIQNVGAVMDGSKFRISGKRLNPGRFGVFLREMKSLRTIYLVYFREFLGASDTRERDRKNVQDRWEKQKDFIPDWKPLNLEIVRSFELKPGDRLYGIHDSSLSRSTLRDSDSEEESE</sequence>
<dbReference type="InterPro" id="IPR045518">
    <property type="entry name" value="2EXR"/>
</dbReference>
<reference evidence="2" key="1">
    <citation type="submission" date="2021-07" db="EMBL/GenBank/DDBJ databases">
        <authorList>
            <person name="Durling M."/>
        </authorList>
    </citation>
    <scope>NUCLEOTIDE SEQUENCE</scope>
</reference>